<dbReference type="Proteomes" id="UP001235269">
    <property type="component" value="Unassembled WGS sequence"/>
</dbReference>
<gene>
    <name evidence="1" type="ORF">QO005_001020</name>
</gene>
<reference evidence="1 2" key="1">
    <citation type="submission" date="2023-07" db="EMBL/GenBank/DDBJ databases">
        <title>Genomic Encyclopedia of Type Strains, Phase IV (KMG-IV): sequencing the most valuable type-strain genomes for metagenomic binning, comparative biology and taxonomic classification.</title>
        <authorList>
            <person name="Goeker M."/>
        </authorList>
    </citation>
    <scope>NUCLEOTIDE SEQUENCE [LARGE SCALE GENOMIC DNA]</scope>
    <source>
        <strain evidence="1 2">DSM 100301</strain>
    </source>
</reference>
<evidence type="ECO:0008006" key="3">
    <source>
        <dbReference type="Google" id="ProtNLM"/>
    </source>
</evidence>
<name>A0ABU0I8X6_9HYPH</name>
<protein>
    <recommendedName>
        <fullName evidence="3">ASCH domain-containing protein</fullName>
    </recommendedName>
</protein>
<sequence>MMVAYGFKSFFAPQIEDGTKTHTIRGYRRRHAHVGEPIQLYQGMRTRYCRAIIEDPVCIAVLPIVIMSTDLIDAGIAYIAIDGQPLHRDEIEPFAASDGFDPLRLAGHAPAKLIGATARETMGRFWRQSYGQSVFQGVLIKWEPRP</sequence>
<accession>A0ABU0I8X6</accession>
<evidence type="ECO:0000313" key="2">
    <source>
        <dbReference type="Proteomes" id="UP001235269"/>
    </source>
</evidence>
<keyword evidence="2" id="KW-1185">Reference proteome</keyword>
<organism evidence="1 2">
    <name type="scientific">Rhizobium paknamense</name>
    <dbReference type="NCBI Taxonomy" id="1206817"/>
    <lineage>
        <taxon>Bacteria</taxon>
        <taxon>Pseudomonadati</taxon>
        <taxon>Pseudomonadota</taxon>
        <taxon>Alphaproteobacteria</taxon>
        <taxon>Hyphomicrobiales</taxon>
        <taxon>Rhizobiaceae</taxon>
        <taxon>Rhizobium/Agrobacterium group</taxon>
        <taxon>Rhizobium</taxon>
    </lineage>
</organism>
<evidence type="ECO:0000313" key="1">
    <source>
        <dbReference type="EMBL" id="MDQ0454693.1"/>
    </source>
</evidence>
<dbReference type="EMBL" id="JAUSWH010000002">
    <property type="protein sequence ID" value="MDQ0454693.1"/>
    <property type="molecule type" value="Genomic_DNA"/>
</dbReference>
<comment type="caution">
    <text evidence="1">The sequence shown here is derived from an EMBL/GenBank/DDBJ whole genome shotgun (WGS) entry which is preliminary data.</text>
</comment>
<proteinExistence type="predicted"/>